<feature type="domain" description="BTB" evidence="3">
    <location>
        <begin position="6"/>
        <end position="73"/>
    </location>
</feature>
<feature type="domain" description="BPM/SPOP BACK" evidence="4">
    <location>
        <begin position="82"/>
        <end position="138"/>
    </location>
</feature>
<keyword evidence="6" id="KW-1185">Reference proteome</keyword>
<dbReference type="InterPro" id="IPR056423">
    <property type="entry name" value="BACK_BPM_SPOP"/>
</dbReference>
<dbReference type="Proteomes" id="UP001054889">
    <property type="component" value="Unassembled WGS sequence"/>
</dbReference>
<dbReference type="PANTHER" id="PTHR26379">
    <property type="entry name" value="BTB/POZ AND MATH DOMAIN-CONTAINING PROTEIN 1"/>
    <property type="match status" value="1"/>
</dbReference>
<evidence type="ECO:0000259" key="4">
    <source>
        <dbReference type="Pfam" id="PF24570"/>
    </source>
</evidence>
<evidence type="ECO:0000256" key="2">
    <source>
        <dbReference type="ARBA" id="ARBA00010846"/>
    </source>
</evidence>
<evidence type="ECO:0000313" key="6">
    <source>
        <dbReference type="Proteomes" id="UP001054889"/>
    </source>
</evidence>
<reference evidence="5" key="1">
    <citation type="journal article" date="2018" name="DNA Res.">
        <title>Multiple hybrid de novo genome assembly of finger millet, an orphan allotetraploid crop.</title>
        <authorList>
            <person name="Hatakeyama M."/>
            <person name="Aluri S."/>
            <person name="Balachadran M.T."/>
            <person name="Sivarajan S.R."/>
            <person name="Patrignani A."/>
            <person name="Gruter S."/>
            <person name="Poveda L."/>
            <person name="Shimizu-Inatsugi R."/>
            <person name="Baeten J."/>
            <person name="Francoijs K.J."/>
            <person name="Nataraja K.N."/>
            <person name="Reddy Y.A.N."/>
            <person name="Phadnis S."/>
            <person name="Ravikumar R.L."/>
            <person name="Schlapbach R."/>
            <person name="Sreeman S.M."/>
            <person name="Shimizu K.K."/>
        </authorList>
    </citation>
    <scope>NUCLEOTIDE SEQUENCE</scope>
</reference>
<dbReference type="SUPFAM" id="SSF54695">
    <property type="entry name" value="POZ domain"/>
    <property type="match status" value="1"/>
</dbReference>
<dbReference type="Gene3D" id="3.30.710.10">
    <property type="entry name" value="Potassium Channel Kv1.1, Chain A"/>
    <property type="match status" value="1"/>
</dbReference>
<comment type="pathway">
    <text evidence="1">Protein modification; protein ubiquitination.</text>
</comment>
<dbReference type="AlphaFoldDB" id="A0AAV5CBY7"/>
<organism evidence="5 6">
    <name type="scientific">Eleusine coracana subsp. coracana</name>
    <dbReference type="NCBI Taxonomy" id="191504"/>
    <lineage>
        <taxon>Eukaryota</taxon>
        <taxon>Viridiplantae</taxon>
        <taxon>Streptophyta</taxon>
        <taxon>Embryophyta</taxon>
        <taxon>Tracheophyta</taxon>
        <taxon>Spermatophyta</taxon>
        <taxon>Magnoliopsida</taxon>
        <taxon>Liliopsida</taxon>
        <taxon>Poales</taxon>
        <taxon>Poaceae</taxon>
        <taxon>PACMAD clade</taxon>
        <taxon>Chloridoideae</taxon>
        <taxon>Cynodonteae</taxon>
        <taxon>Eleusininae</taxon>
        <taxon>Eleusine</taxon>
    </lineage>
</organism>
<accession>A0AAV5CBY7</accession>
<dbReference type="EMBL" id="BQKI01000005">
    <property type="protein sequence ID" value="GJM95619.1"/>
    <property type="molecule type" value="Genomic_DNA"/>
</dbReference>
<comment type="caution">
    <text evidence="5">The sequence shown here is derived from an EMBL/GenBank/DDBJ whole genome shotgun (WGS) entry which is preliminary data.</text>
</comment>
<comment type="similarity">
    <text evidence="2">Belongs to the Tdpoz family.</text>
</comment>
<dbReference type="InterPro" id="IPR011333">
    <property type="entry name" value="SKP1/BTB/POZ_sf"/>
</dbReference>
<protein>
    <recommendedName>
        <fullName evidence="7">BTB domain-containing protein</fullName>
    </recommendedName>
</protein>
<dbReference type="InterPro" id="IPR000210">
    <property type="entry name" value="BTB/POZ_dom"/>
</dbReference>
<reference evidence="5" key="2">
    <citation type="submission" date="2021-12" db="EMBL/GenBank/DDBJ databases">
        <title>Resequencing data analysis of finger millet.</title>
        <authorList>
            <person name="Hatakeyama M."/>
            <person name="Aluri S."/>
            <person name="Balachadran M.T."/>
            <person name="Sivarajan S.R."/>
            <person name="Poveda L."/>
            <person name="Shimizu-Inatsugi R."/>
            <person name="Schlapbach R."/>
            <person name="Sreeman S.M."/>
            <person name="Shimizu K.K."/>
        </authorList>
    </citation>
    <scope>NUCLEOTIDE SEQUENCE</scope>
</reference>
<dbReference type="Pfam" id="PF00651">
    <property type="entry name" value="BTB"/>
    <property type="match status" value="1"/>
</dbReference>
<evidence type="ECO:0008006" key="7">
    <source>
        <dbReference type="Google" id="ProtNLM"/>
    </source>
</evidence>
<dbReference type="InterPro" id="IPR045005">
    <property type="entry name" value="BPM1-6"/>
</dbReference>
<dbReference type="Pfam" id="PF24570">
    <property type="entry name" value="BACK_BPM_SPOP"/>
    <property type="match status" value="1"/>
</dbReference>
<dbReference type="Gene3D" id="1.25.40.420">
    <property type="match status" value="1"/>
</dbReference>
<dbReference type="PANTHER" id="PTHR26379:SF180">
    <property type="entry name" value="TRAF TRANSCRIPTION FACTOR"/>
    <property type="match status" value="1"/>
</dbReference>
<name>A0AAV5CBY7_ELECO</name>
<sequence>MAEFFGEMKEKTLCVEIKEMEATVFKAMLYFIYTDMVPELDDNNEIPKEMAEHLLVAADRYGLDRLKVICERRIALGIDAGNVTTTLALAEQHGCSLLKAKCVEFITGGTPENLEAILATDGFKCLETSCPSVVTELLRSAHKKI</sequence>
<evidence type="ECO:0000259" key="3">
    <source>
        <dbReference type="Pfam" id="PF00651"/>
    </source>
</evidence>
<gene>
    <name evidence="5" type="primary">ga12381</name>
    <name evidence="5" type="ORF">PR202_ga12381</name>
</gene>
<evidence type="ECO:0000313" key="5">
    <source>
        <dbReference type="EMBL" id="GJM95619.1"/>
    </source>
</evidence>
<evidence type="ECO:0000256" key="1">
    <source>
        <dbReference type="ARBA" id="ARBA00004906"/>
    </source>
</evidence>
<proteinExistence type="inferred from homology"/>
<dbReference type="GO" id="GO:0016567">
    <property type="term" value="P:protein ubiquitination"/>
    <property type="evidence" value="ECO:0007669"/>
    <property type="project" value="InterPro"/>
</dbReference>